<evidence type="ECO:0000313" key="1">
    <source>
        <dbReference type="EMBL" id="CAB5217966.1"/>
    </source>
</evidence>
<organism evidence="1">
    <name type="scientific">uncultured Caudovirales phage</name>
    <dbReference type="NCBI Taxonomy" id="2100421"/>
    <lineage>
        <taxon>Viruses</taxon>
        <taxon>Duplodnaviria</taxon>
        <taxon>Heunggongvirae</taxon>
        <taxon>Uroviricota</taxon>
        <taxon>Caudoviricetes</taxon>
        <taxon>Peduoviridae</taxon>
        <taxon>Maltschvirus</taxon>
        <taxon>Maltschvirus maltsch</taxon>
    </lineage>
</organism>
<gene>
    <name evidence="1" type="ORF">UFOVP205_43</name>
</gene>
<reference evidence="1" key="1">
    <citation type="submission" date="2020-05" db="EMBL/GenBank/DDBJ databases">
        <authorList>
            <person name="Chiriac C."/>
            <person name="Salcher M."/>
            <person name="Ghai R."/>
            <person name="Kavagutti S V."/>
        </authorList>
    </citation>
    <scope>NUCLEOTIDE SEQUENCE</scope>
</reference>
<accession>A0A6J7WJS3</accession>
<dbReference type="EMBL" id="LR798253">
    <property type="protein sequence ID" value="CAB5217966.1"/>
    <property type="molecule type" value="Genomic_DNA"/>
</dbReference>
<proteinExistence type="predicted"/>
<protein>
    <submittedName>
        <fullName evidence="1">Uncharacterized protein</fullName>
    </submittedName>
</protein>
<sequence>MADYTPVASQSKPPQQMSLAEMMNLAGGVQAYKQAQEINPLKVQEAQQILRQQQQTFEQTEKMNPLALQEAGQKARTGEIALGVEEQKDIERKNMQTFFADPNNFQTNGRIDLDKINSSVPKIAPLTGSEYITKYSTLGKAQTEAISAKQGLTKDQRALIAQRFDILGRLGVQDKNAYIKEMDLMKQENPENPDLHRLLDSYKTIWSNIMQSGPNLPKQAIAGAATLLTPEQQQTQFAPQVTMDAQGRVITTTPSIAGEKPKVEVTIPLGLQGQNPQGGISLEAAGSQVAPSVRLPYPVRRADQPYTAMPTEEKDQAAGFEYRNKLVNAQSNLSQGRRNVEEVINQANKIGESLVVPNFLAKFGFEKGGAPEKMERAVRQFFGSEQYDMLAKDLANMAITNSTAMGSVGGTVAGLDMASVANGTIKVTPDVLVKIARRVQADQRNLDMQASAAQQFGQKYGDNNMKAFQQAWNANSKDTKIFEAMNILETEADPAKLQNKFKELFPSEKKRKTILKQYRNLKSMAATGVPVEPLTAEDF</sequence>
<name>A0A6J7WJS3_9CAUD</name>